<dbReference type="EMBL" id="FQ790336">
    <property type="protein sequence ID" value="CCD51166.1"/>
    <property type="molecule type" value="Genomic_DNA"/>
</dbReference>
<gene>
    <name evidence="2" type="ORF">BofuT4_uP085280.1</name>
</gene>
<keyword evidence="1" id="KW-0472">Membrane</keyword>
<protein>
    <submittedName>
        <fullName evidence="2">Uncharacterized protein</fullName>
    </submittedName>
</protein>
<evidence type="ECO:0000313" key="3">
    <source>
        <dbReference type="Proteomes" id="UP000008177"/>
    </source>
</evidence>
<dbReference type="AlphaFoldDB" id="G2YHH9"/>
<dbReference type="HOGENOM" id="CLU_2589478_0_0_1"/>
<proteinExistence type="predicted"/>
<name>G2YHH9_BOTF4</name>
<evidence type="ECO:0000313" key="2">
    <source>
        <dbReference type="EMBL" id="CCD51166.1"/>
    </source>
</evidence>
<keyword evidence="1" id="KW-0812">Transmembrane</keyword>
<sequence>MSSQIDRYHRQIDRYLDFDPWTSTEEYKIRNCKPGFKISNWLDLGCMCVCLCLCNSLWSVLFESETLSPMGWNSMRRVGR</sequence>
<accession>G2YHH9</accession>
<organism evidence="2 3">
    <name type="scientific">Botryotinia fuckeliana (strain T4)</name>
    <name type="common">Noble rot fungus</name>
    <name type="synonym">Botrytis cinerea</name>
    <dbReference type="NCBI Taxonomy" id="999810"/>
    <lineage>
        <taxon>Eukaryota</taxon>
        <taxon>Fungi</taxon>
        <taxon>Dikarya</taxon>
        <taxon>Ascomycota</taxon>
        <taxon>Pezizomycotina</taxon>
        <taxon>Leotiomycetes</taxon>
        <taxon>Helotiales</taxon>
        <taxon>Sclerotiniaceae</taxon>
        <taxon>Botrytis</taxon>
    </lineage>
</organism>
<feature type="transmembrane region" description="Helical" evidence="1">
    <location>
        <begin position="41"/>
        <end position="62"/>
    </location>
</feature>
<dbReference type="InParanoid" id="G2YHH9"/>
<keyword evidence="1" id="KW-1133">Transmembrane helix</keyword>
<evidence type="ECO:0000256" key="1">
    <source>
        <dbReference type="SAM" id="Phobius"/>
    </source>
</evidence>
<reference evidence="3" key="1">
    <citation type="journal article" date="2011" name="PLoS Genet.">
        <title>Genomic analysis of the necrotrophic fungal pathogens Sclerotinia sclerotiorum and Botrytis cinerea.</title>
        <authorList>
            <person name="Amselem J."/>
            <person name="Cuomo C.A."/>
            <person name="van Kan J.A."/>
            <person name="Viaud M."/>
            <person name="Benito E.P."/>
            <person name="Couloux A."/>
            <person name="Coutinho P.M."/>
            <person name="de Vries R.P."/>
            <person name="Dyer P.S."/>
            <person name="Fillinger S."/>
            <person name="Fournier E."/>
            <person name="Gout L."/>
            <person name="Hahn M."/>
            <person name="Kohn L."/>
            <person name="Lapalu N."/>
            <person name="Plummer K.M."/>
            <person name="Pradier J.M."/>
            <person name="Quevillon E."/>
            <person name="Sharon A."/>
            <person name="Simon A."/>
            <person name="ten Have A."/>
            <person name="Tudzynski B."/>
            <person name="Tudzynski P."/>
            <person name="Wincker P."/>
            <person name="Andrew M."/>
            <person name="Anthouard V."/>
            <person name="Beever R.E."/>
            <person name="Beffa R."/>
            <person name="Benoit I."/>
            <person name="Bouzid O."/>
            <person name="Brault B."/>
            <person name="Chen Z."/>
            <person name="Choquer M."/>
            <person name="Collemare J."/>
            <person name="Cotton P."/>
            <person name="Danchin E.G."/>
            <person name="Da Silva C."/>
            <person name="Gautier A."/>
            <person name="Giraud C."/>
            <person name="Giraud T."/>
            <person name="Gonzalez C."/>
            <person name="Grossetete S."/>
            <person name="Guldener U."/>
            <person name="Henrissat B."/>
            <person name="Howlett B.J."/>
            <person name="Kodira C."/>
            <person name="Kretschmer M."/>
            <person name="Lappartient A."/>
            <person name="Leroch M."/>
            <person name="Levis C."/>
            <person name="Mauceli E."/>
            <person name="Neuveglise C."/>
            <person name="Oeser B."/>
            <person name="Pearson M."/>
            <person name="Poulain J."/>
            <person name="Poussereau N."/>
            <person name="Quesneville H."/>
            <person name="Rascle C."/>
            <person name="Schumacher J."/>
            <person name="Segurens B."/>
            <person name="Sexton A."/>
            <person name="Silva E."/>
            <person name="Sirven C."/>
            <person name="Soanes D.M."/>
            <person name="Talbot N.J."/>
            <person name="Templeton M."/>
            <person name="Yandava C."/>
            <person name="Yarden O."/>
            <person name="Zeng Q."/>
            <person name="Rollins J.A."/>
            <person name="Lebrun M.H."/>
            <person name="Dickman M."/>
        </authorList>
    </citation>
    <scope>NUCLEOTIDE SEQUENCE [LARGE SCALE GENOMIC DNA]</scope>
    <source>
        <strain evidence="3">T4</strain>
    </source>
</reference>
<dbReference type="Proteomes" id="UP000008177">
    <property type="component" value="Unplaced contigs"/>
</dbReference>